<proteinExistence type="predicted"/>
<gene>
    <name evidence="1" type="ORF">DK873_04140</name>
</gene>
<protein>
    <submittedName>
        <fullName evidence="1">Uncharacterized protein</fullName>
    </submittedName>
</protein>
<dbReference type="EMBL" id="QGLG01000002">
    <property type="protein sequence ID" value="PXY84351.1"/>
    <property type="molecule type" value="Genomic_DNA"/>
</dbReference>
<comment type="caution">
    <text evidence="1">The sequence shown here is derived from an EMBL/GenBank/DDBJ whole genome shotgun (WGS) entry which is preliminary data.</text>
</comment>
<dbReference type="RefSeq" id="WP_110445931.1">
    <property type="nucleotide sequence ID" value="NZ_JAAEEB010000013.1"/>
</dbReference>
<accession>A0ABX5MZR0</accession>
<sequence>MEIIEGYLAKNPIVMGSKGSKYQRIKFKVENINCYYLGLAENVDQIVMAAEKLNCKMKIYGYWIDSNNKKIGINVDHAKGIFSQLDFAIDKRYLKITEDDEYWSDKDADY</sequence>
<reference evidence="1 2" key="1">
    <citation type="submission" date="2018-05" db="EMBL/GenBank/DDBJ databases">
        <title>Reference genomes for bee gut microbiota database.</title>
        <authorList>
            <person name="Ellegaard K.M."/>
        </authorList>
    </citation>
    <scope>NUCLEOTIDE SEQUENCE [LARGE SCALE GENOMIC DNA]</scope>
    <source>
        <strain evidence="1 2">ESL0184</strain>
    </source>
</reference>
<evidence type="ECO:0000313" key="1">
    <source>
        <dbReference type="EMBL" id="PXY84351.1"/>
    </source>
</evidence>
<name>A0ABX5MZR0_9LACO</name>
<keyword evidence="2" id="KW-1185">Reference proteome</keyword>
<organism evidence="1 2">
    <name type="scientific">Lactobacillus melliventris</name>
    <dbReference type="NCBI Taxonomy" id="1218507"/>
    <lineage>
        <taxon>Bacteria</taxon>
        <taxon>Bacillati</taxon>
        <taxon>Bacillota</taxon>
        <taxon>Bacilli</taxon>
        <taxon>Lactobacillales</taxon>
        <taxon>Lactobacillaceae</taxon>
        <taxon>Lactobacillus</taxon>
    </lineage>
</organism>
<dbReference type="Proteomes" id="UP000247698">
    <property type="component" value="Unassembled WGS sequence"/>
</dbReference>
<evidence type="ECO:0000313" key="2">
    <source>
        <dbReference type="Proteomes" id="UP000247698"/>
    </source>
</evidence>